<comment type="caution">
    <text evidence="2">The sequence shown here is derived from an EMBL/GenBank/DDBJ whole genome shotgun (WGS) entry which is preliminary data.</text>
</comment>
<protein>
    <submittedName>
        <fullName evidence="2">Uncharacterized protein</fullName>
    </submittedName>
</protein>
<dbReference type="OrthoDB" id="9813316at2"/>
<evidence type="ECO:0000313" key="3">
    <source>
        <dbReference type="Proteomes" id="UP000229498"/>
    </source>
</evidence>
<evidence type="ECO:0000313" key="2">
    <source>
        <dbReference type="EMBL" id="PJK28413.1"/>
    </source>
</evidence>
<name>A0A2M9FY76_9PROT</name>
<dbReference type="EMBL" id="PHIG01000044">
    <property type="protein sequence ID" value="PJK28413.1"/>
    <property type="molecule type" value="Genomic_DNA"/>
</dbReference>
<keyword evidence="3" id="KW-1185">Reference proteome</keyword>
<reference evidence="2 3" key="1">
    <citation type="submission" date="2017-11" db="EMBL/GenBank/DDBJ databases">
        <title>Draft genome sequence of Rhizobiales bacterium SY3-13.</title>
        <authorList>
            <person name="Sun C."/>
        </authorList>
    </citation>
    <scope>NUCLEOTIDE SEQUENCE [LARGE SCALE GENOMIC DNA]</scope>
    <source>
        <strain evidence="2 3">SY3-13</strain>
    </source>
</reference>
<evidence type="ECO:0000256" key="1">
    <source>
        <dbReference type="SAM" id="Coils"/>
    </source>
</evidence>
<organism evidence="2 3">
    <name type="scientific">Minwuia thermotolerans</name>
    <dbReference type="NCBI Taxonomy" id="2056226"/>
    <lineage>
        <taxon>Bacteria</taxon>
        <taxon>Pseudomonadati</taxon>
        <taxon>Pseudomonadota</taxon>
        <taxon>Alphaproteobacteria</taxon>
        <taxon>Minwuiales</taxon>
        <taxon>Minwuiaceae</taxon>
        <taxon>Minwuia</taxon>
    </lineage>
</organism>
<sequence length="95" mass="11600">MDRQEEYARKMHARLKQADMDIVKLEESAERSDVGGSSEYEEYIRELRERRQQLRDRWEEAKDQSDDSWEGFLRGLDNAWDDLQRTFEKARARMR</sequence>
<proteinExistence type="predicted"/>
<gene>
    <name evidence="2" type="ORF">CVT23_17070</name>
</gene>
<feature type="coiled-coil region" evidence="1">
    <location>
        <begin position="8"/>
        <end position="64"/>
    </location>
</feature>
<accession>A0A2M9FY76</accession>
<dbReference type="RefSeq" id="WP_109795773.1">
    <property type="nucleotide sequence ID" value="NZ_PHIG01000044.1"/>
</dbReference>
<dbReference type="Proteomes" id="UP000229498">
    <property type="component" value="Unassembled WGS sequence"/>
</dbReference>
<keyword evidence="1" id="KW-0175">Coiled coil</keyword>
<dbReference type="AlphaFoldDB" id="A0A2M9FY76"/>